<dbReference type="Gene3D" id="3.90.1200.10">
    <property type="match status" value="1"/>
</dbReference>
<keyword evidence="2" id="KW-0808">Transferase</keyword>
<dbReference type="PANTHER" id="PTHR21310">
    <property type="entry name" value="AMINOGLYCOSIDE PHOSPHOTRANSFERASE-RELATED-RELATED"/>
    <property type="match status" value="1"/>
</dbReference>
<dbReference type="STRING" id="46177.SAMN05660976_00242"/>
<keyword evidence="3" id="KW-1185">Reference proteome</keyword>
<evidence type="ECO:0000259" key="1">
    <source>
        <dbReference type="Pfam" id="PF01636"/>
    </source>
</evidence>
<feature type="domain" description="Aminoglycoside phosphotransferase" evidence="1">
    <location>
        <begin position="46"/>
        <end position="220"/>
    </location>
</feature>
<reference evidence="2 3" key="1">
    <citation type="submission" date="2016-10" db="EMBL/GenBank/DDBJ databases">
        <authorList>
            <person name="de Groot N.N."/>
        </authorList>
    </citation>
    <scope>NUCLEOTIDE SEQUENCE [LARGE SCALE GENOMIC DNA]</scope>
    <source>
        <strain evidence="2 3">DSM 43357</strain>
    </source>
</reference>
<dbReference type="Pfam" id="PF01636">
    <property type="entry name" value="APH"/>
    <property type="match status" value="1"/>
</dbReference>
<dbReference type="AlphaFoldDB" id="A0A1H7G1U7"/>
<evidence type="ECO:0000313" key="2">
    <source>
        <dbReference type="EMBL" id="SEK31497.1"/>
    </source>
</evidence>
<name>A0A1H7G1U7_9ACTN</name>
<dbReference type="EMBL" id="FOBF01000001">
    <property type="protein sequence ID" value="SEK31497.1"/>
    <property type="molecule type" value="Genomic_DNA"/>
</dbReference>
<dbReference type="PANTHER" id="PTHR21310:SF40">
    <property type="entry name" value="AMINOGLYCOSIDE PHOSPHOTRANSFERASE DOMAIN-CONTAINING PROTEIN-RELATED"/>
    <property type="match status" value="1"/>
</dbReference>
<accession>A0A1H7G1U7</accession>
<sequence>MTQTSNAEAAAWTVLDAASRRAGLDPSGAELMRLGENALFRLPGGIVARVSRPGQLAAAKREVAVARWLGANHVPAVQTWPDIDQPIEVDDRAITWWQELPPHRPGTALTVATALRRLHDLPPPTDFDIGRLDPFVRLAERIDRATTLTEADRAWMRTHLAELKTRYAALPEGLPQTVVHGDAWIGNVVSTNDGKVVLLDLERCSIGPPEWDLTSTAVKAFTLAGITSKDYDIFVRTYGHDVTSWAGFETLRDTREFRMTCMAAQVAAENPARLDEVLLRLACLRGEHGSRPWIWTAVP</sequence>
<dbReference type="RefSeq" id="WP_091097636.1">
    <property type="nucleotide sequence ID" value="NZ_FOBF01000001.1"/>
</dbReference>
<dbReference type="SUPFAM" id="SSF56112">
    <property type="entry name" value="Protein kinase-like (PK-like)"/>
    <property type="match status" value="1"/>
</dbReference>
<dbReference type="InterPro" id="IPR051678">
    <property type="entry name" value="AGP_Transferase"/>
</dbReference>
<protein>
    <submittedName>
        <fullName evidence="2">Phosphotransferase enzyme family protein</fullName>
    </submittedName>
</protein>
<proteinExistence type="predicted"/>
<organism evidence="2 3">
    <name type="scientific">Nonomuraea pusilla</name>
    <dbReference type="NCBI Taxonomy" id="46177"/>
    <lineage>
        <taxon>Bacteria</taxon>
        <taxon>Bacillati</taxon>
        <taxon>Actinomycetota</taxon>
        <taxon>Actinomycetes</taxon>
        <taxon>Streptosporangiales</taxon>
        <taxon>Streptosporangiaceae</taxon>
        <taxon>Nonomuraea</taxon>
    </lineage>
</organism>
<dbReference type="InterPro" id="IPR002575">
    <property type="entry name" value="Aminoglycoside_PTrfase"/>
</dbReference>
<gene>
    <name evidence="2" type="ORF">SAMN05660976_00242</name>
</gene>
<dbReference type="OrthoDB" id="3723194at2"/>
<dbReference type="GO" id="GO:0016740">
    <property type="term" value="F:transferase activity"/>
    <property type="evidence" value="ECO:0007669"/>
    <property type="project" value="UniProtKB-KW"/>
</dbReference>
<dbReference type="InterPro" id="IPR011009">
    <property type="entry name" value="Kinase-like_dom_sf"/>
</dbReference>
<evidence type="ECO:0000313" key="3">
    <source>
        <dbReference type="Proteomes" id="UP000198953"/>
    </source>
</evidence>
<dbReference type="Proteomes" id="UP000198953">
    <property type="component" value="Unassembled WGS sequence"/>
</dbReference>